<dbReference type="Gene3D" id="3.30.160.60">
    <property type="entry name" value="Classic Zinc Finger"/>
    <property type="match status" value="2"/>
</dbReference>
<dbReference type="InterPro" id="IPR013087">
    <property type="entry name" value="Znf_C2H2_type"/>
</dbReference>
<dbReference type="PANTHER" id="PTHR47222:SF5">
    <property type="entry name" value="LOW QUALITY PROTEIN: ZINC FINGER PROTEIN 532-LIKE"/>
    <property type="match status" value="1"/>
</dbReference>
<dbReference type="GO" id="GO:0008270">
    <property type="term" value="F:zinc ion binding"/>
    <property type="evidence" value="ECO:0007669"/>
    <property type="project" value="UniProtKB-KW"/>
</dbReference>
<keyword evidence="1" id="KW-0863">Zinc-finger</keyword>
<keyword evidence="3" id="KW-1185">Reference proteome</keyword>
<dbReference type="SUPFAM" id="SSF57667">
    <property type="entry name" value="beta-beta-alpha zinc fingers"/>
    <property type="match status" value="1"/>
</dbReference>
<dbReference type="PROSITE" id="PS50157">
    <property type="entry name" value="ZINC_FINGER_C2H2_2"/>
    <property type="match status" value="2"/>
</dbReference>
<dbReference type="Pfam" id="PF25412">
    <property type="entry name" value="zf-C2H2_ZNF592"/>
    <property type="match status" value="1"/>
</dbReference>
<reference evidence="3" key="1">
    <citation type="submission" date="2025-05" db="UniProtKB">
        <authorList>
            <consortium name="RefSeq"/>
        </authorList>
    </citation>
    <scope>NUCLEOTIDE SEQUENCE [LARGE SCALE GENOMIC DNA]</scope>
</reference>
<gene>
    <name evidence="4" type="primary">LOC113398995</name>
</gene>
<proteinExistence type="predicted"/>
<reference evidence="4" key="2">
    <citation type="submission" date="2025-08" db="UniProtKB">
        <authorList>
            <consortium name="RefSeq"/>
        </authorList>
    </citation>
    <scope>IDENTIFICATION</scope>
    <source>
        <tissue evidence="4">Whole body</tissue>
    </source>
</reference>
<dbReference type="SMART" id="SM00355">
    <property type="entry name" value="ZnF_C2H2"/>
    <property type="match status" value="10"/>
</dbReference>
<evidence type="ECO:0000259" key="2">
    <source>
        <dbReference type="PROSITE" id="PS50157"/>
    </source>
</evidence>
<evidence type="ECO:0000313" key="4">
    <source>
        <dbReference type="RefSeq" id="XP_026493769.1"/>
    </source>
</evidence>
<protein>
    <submittedName>
        <fullName evidence="4">Zinc finger protein 687-like</fullName>
    </submittedName>
</protein>
<dbReference type="OrthoDB" id="8856548at2759"/>
<dbReference type="InterPro" id="IPR045914">
    <property type="entry name" value="Zn532-like"/>
</dbReference>
<dbReference type="PANTHER" id="PTHR47222">
    <property type="entry name" value="ZINC FINGER PROTEIN 532-RELATED"/>
    <property type="match status" value="1"/>
</dbReference>
<keyword evidence="1" id="KW-0862">Zinc</keyword>
<organism evidence="3 4">
    <name type="scientific">Vanessa tameamea</name>
    <name type="common">Kamehameha butterfly</name>
    <dbReference type="NCBI Taxonomy" id="334116"/>
    <lineage>
        <taxon>Eukaryota</taxon>
        <taxon>Metazoa</taxon>
        <taxon>Ecdysozoa</taxon>
        <taxon>Arthropoda</taxon>
        <taxon>Hexapoda</taxon>
        <taxon>Insecta</taxon>
        <taxon>Pterygota</taxon>
        <taxon>Neoptera</taxon>
        <taxon>Endopterygota</taxon>
        <taxon>Lepidoptera</taxon>
        <taxon>Glossata</taxon>
        <taxon>Ditrysia</taxon>
        <taxon>Papilionoidea</taxon>
        <taxon>Nymphalidae</taxon>
        <taxon>Nymphalinae</taxon>
        <taxon>Vanessa</taxon>
    </lineage>
</organism>
<feature type="domain" description="C2H2-type" evidence="2">
    <location>
        <begin position="162"/>
        <end position="189"/>
    </location>
</feature>
<evidence type="ECO:0000256" key="1">
    <source>
        <dbReference type="PROSITE-ProRule" id="PRU00042"/>
    </source>
</evidence>
<keyword evidence="1" id="KW-0479">Metal-binding</keyword>
<dbReference type="RefSeq" id="XP_026493769.1">
    <property type="nucleotide sequence ID" value="XM_026637984.2"/>
</dbReference>
<dbReference type="Proteomes" id="UP001652626">
    <property type="component" value="Chromosome 2"/>
</dbReference>
<sequence>MSSDINCDRLTIKNILFTKALPNYTIPITTDGYKIFPCTDCGDKFLFESSYNDHINRKSLKITYFCRYCNKIIINKNRCRLLSHIRSHAFKTATINVSDIKIEPLPIQDINWTLPNHSQVEVQTTIEDNCNICYECRESINRSNNIHEDRVAHYMKYTNMVYSCPVCMFSLPSVCALTAHLRIHLRIPPYFCPECGIHLSTKSISYPYNHDCEGFNMIRATTRIKCTNKLCNKIIHPNDFRMHVKNHMKKVYKCLLCSVMWFNAPPKIQHFPCKTNDKLLSCFSCQICPNQLLVKNEVNKHLNFHYKHLTEQNLNHVYPCMTCNYISNELHNLINHYINKHASNEMKKMLIKLFHDNSTKANKGYYRVVKKCDKCLRSFIYRCEYESIKILPNECPYKCSPNKITYIQKETNENLHIVCYLCKNKISQNWDDIKKHFSIFHKNHKCLDLKVMLDKIDTNITHTKNKSKHIKCKRNIKQRLKNKFRKINTHANKKIQKPLQSPIENGPINENECHICNYKCEDKHMLETHIITHRDPCMAYQCLECGQCFVVKPSFSTHLLLEHNIADVNEYINKKQCYNESALLKQPNKTNSEDEPIQENQCIICRDQFENPIDLEKHFRVHGMAFLMKNTNKNNSP</sequence>
<dbReference type="PROSITE" id="PS00028">
    <property type="entry name" value="ZINC_FINGER_C2H2_1"/>
    <property type="match status" value="4"/>
</dbReference>
<feature type="domain" description="C2H2-type" evidence="2">
    <location>
        <begin position="540"/>
        <end position="563"/>
    </location>
</feature>
<dbReference type="OMA" id="HIRSHAF"/>
<dbReference type="InterPro" id="IPR036236">
    <property type="entry name" value="Znf_C2H2_sf"/>
</dbReference>
<dbReference type="AlphaFoldDB" id="A0A8B8I9N1"/>
<dbReference type="InterPro" id="IPR057356">
    <property type="entry name" value="Znf-C2H2_ZNF592"/>
</dbReference>
<name>A0A8B8I9N1_VANTA</name>
<dbReference type="GeneID" id="113398995"/>
<accession>A0A8B8I9N1</accession>
<evidence type="ECO:0000313" key="3">
    <source>
        <dbReference type="Proteomes" id="UP001652626"/>
    </source>
</evidence>